<evidence type="ECO:0000256" key="3">
    <source>
        <dbReference type="ARBA" id="ARBA00022989"/>
    </source>
</evidence>
<proteinExistence type="predicted"/>
<evidence type="ECO:0000313" key="8">
    <source>
        <dbReference type="EMBL" id="KAF5343049.1"/>
    </source>
</evidence>
<dbReference type="InterPro" id="IPR045863">
    <property type="entry name" value="CorA_TM1_TM2"/>
</dbReference>
<evidence type="ECO:0000313" key="9">
    <source>
        <dbReference type="Proteomes" id="UP000559256"/>
    </source>
</evidence>
<feature type="transmembrane region" description="Helical" evidence="7">
    <location>
        <begin position="489"/>
        <end position="509"/>
    </location>
</feature>
<dbReference type="Pfam" id="PF01544">
    <property type="entry name" value="CorA"/>
    <property type="match status" value="1"/>
</dbReference>
<dbReference type="Gene3D" id="1.20.58.340">
    <property type="entry name" value="Magnesium transport protein CorA, transmembrane region"/>
    <property type="match status" value="1"/>
</dbReference>
<keyword evidence="3 7" id="KW-1133">Transmembrane helix</keyword>
<evidence type="ECO:0000256" key="6">
    <source>
        <dbReference type="SAM" id="MobiDB-lite"/>
    </source>
</evidence>
<dbReference type="AlphaFoldDB" id="A0A8H5FN88"/>
<comment type="subcellular location">
    <subcellularLocation>
        <location evidence="1">Membrane</location>
        <topology evidence="1">Multi-pass membrane protein</topology>
    </subcellularLocation>
</comment>
<evidence type="ECO:0000256" key="7">
    <source>
        <dbReference type="SAM" id="Phobius"/>
    </source>
</evidence>
<dbReference type="GO" id="GO:0016020">
    <property type="term" value="C:membrane"/>
    <property type="evidence" value="ECO:0007669"/>
    <property type="project" value="UniProtKB-SubCell"/>
</dbReference>
<dbReference type="SUPFAM" id="SSF144083">
    <property type="entry name" value="Magnesium transport protein CorA, transmembrane region"/>
    <property type="match status" value="1"/>
</dbReference>
<keyword evidence="9" id="KW-1185">Reference proteome</keyword>
<name>A0A8H5FN88_9AGAR</name>
<sequence>MAFPRYLKNKYARPLPSHRHAAPSAPWPWINLHDGKPLCLRVLAPHPHFKAEIDPTILSSGAPPIPDLCNHENCGGCWRGYPQSRFPNWTDSQVRRSGIYKAIHNYRKELTCTILLVDVDNKGLFRDSGEIGVTDEQKDIDDFWEKLTKGGRPDNLRVRALFVENMTGPVLQMLGANYNIEPFFFSSSIKWIPSRFQEEVQEKRGDHITITLTFLRTEPGVAEDEESISTRQTLLLDSGEDDIFYQEEQIIDTQRPLYLAAEDGANCSLLIDLLSVHLIRNSEGNTIISYHHIDEDATKARYLHERIRFAGQSVYWQSIFQKSPDPTFLLLVFIWHAMYAWDEALETLYNHICWMESEVMASSKNMHLTRSLHVIRAHHLHYSSLLEDFHKSVEFIWKTPNPAMDDPSIPENVKIYSRKLLEKECNNLKIEIERLEAMRSMQDKRLKNVMNLVFSTVNIGDSKKMQELTEAAVRDSAAVCIDFFVMKQIAYLSMIFLPASFVAAVFGMNVKEIADGGQGTLPIYFETALPLTAVTIWIVMAFQSKHLFRDARNENGKYNFWMRLAWPVILFRSVFGLGQNKTPKEAEPTEKSIRDDPLSPGFGDFENGMREGPRLNREVRVDIQPR</sequence>
<keyword evidence="2 7" id="KW-0812">Transmembrane</keyword>
<organism evidence="8 9">
    <name type="scientific">Tetrapyrgos nigripes</name>
    <dbReference type="NCBI Taxonomy" id="182062"/>
    <lineage>
        <taxon>Eukaryota</taxon>
        <taxon>Fungi</taxon>
        <taxon>Dikarya</taxon>
        <taxon>Basidiomycota</taxon>
        <taxon>Agaricomycotina</taxon>
        <taxon>Agaricomycetes</taxon>
        <taxon>Agaricomycetidae</taxon>
        <taxon>Agaricales</taxon>
        <taxon>Marasmiineae</taxon>
        <taxon>Marasmiaceae</taxon>
        <taxon>Tetrapyrgos</taxon>
    </lineage>
</organism>
<evidence type="ECO:0000256" key="5">
    <source>
        <dbReference type="SAM" id="Coils"/>
    </source>
</evidence>
<evidence type="ECO:0000256" key="4">
    <source>
        <dbReference type="ARBA" id="ARBA00023136"/>
    </source>
</evidence>
<dbReference type="EMBL" id="JAACJM010000150">
    <property type="protein sequence ID" value="KAF5343049.1"/>
    <property type="molecule type" value="Genomic_DNA"/>
</dbReference>
<feature type="coiled-coil region" evidence="5">
    <location>
        <begin position="418"/>
        <end position="445"/>
    </location>
</feature>
<feature type="region of interest" description="Disordered" evidence="6">
    <location>
        <begin position="581"/>
        <end position="626"/>
    </location>
</feature>
<dbReference type="OrthoDB" id="3231000at2759"/>
<feature type="compositionally biased region" description="Basic and acidic residues" evidence="6">
    <location>
        <begin position="582"/>
        <end position="597"/>
    </location>
</feature>
<feature type="transmembrane region" description="Helical" evidence="7">
    <location>
        <begin position="521"/>
        <end position="540"/>
    </location>
</feature>
<protein>
    <submittedName>
        <fullName evidence="8">Uncharacterized protein</fullName>
    </submittedName>
</protein>
<keyword evidence="4 7" id="KW-0472">Membrane</keyword>
<keyword evidence="5" id="KW-0175">Coiled coil</keyword>
<comment type="caution">
    <text evidence="8">The sequence shown here is derived from an EMBL/GenBank/DDBJ whole genome shotgun (WGS) entry which is preliminary data.</text>
</comment>
<feature type="compositionally biased region" description="Basic and acidic residues" evidence="6">
    <location>
        <begin position="607"/>
        <end position="626"/>
    </location>
</feature>
<reference evidence="8 9" key="1">
    <citation type="journal article" date="2020" name="ISME J.">
        <title>Uncovering the hidden diversity of litter-decomposition mechanisms in mushroom-forming fungi.</title>
        <authorList>
            <person name="Floudas D."/>
            <person name="Bentzer J."/>
            <person name="Ahren D."/>
            <person name="Johansson T."/>
            <person name="Persson P."/>
            <person name="Tunlid A."/>
        </authorList>
    </citation>
    <scope>NUCLEOTIDE SEQUENCE [LARGE SCALE GENOMIC DNA]</scope>
    <source>
        <strain evidence="8 9">CBS 291.85</strain>
    </source>
</reference>
<dbReference type="InterPro" id="IPR002523">
    <property type="entry name" value="MgTranspt_CorA/ZnTranspt_ZntB"/>
</dbReference>
<evidence type="ECO:0000256" key="2">
    <source>
        <dbReference type="ARBA" id="ARBA00022692"/>
    </source>
</evidence>
<gene>
    <name evidence="8" type="ORF">D9758_011150</name>
</gene>
<dbReference type="Proteomes" id="UP000559256">
    <property type="component" value="Unassembled WGS sequence"/>
</dbReference>
<evidence type="ECO:0000256" key="1">
    <source>
        <dbReference type="ARBA" id="ARBA00004141"/>
    </source>
</evidence>
<accession>A0A8H5FN88</accession>